<dbReference type="Pfam" id="PF02585">
    <property type="entry name" value="PIG-L"/>
    <property type="match status" value="1"/>
</dbReference>
<gene>
    <name evidence="4" type="ORF">ACAOBT_LOCUS2093</name>
</gene>
<keyword evidence="3" id="KW-0812">Transmembrane</keyword>
<dbReference type="AlphaFoldDB" id="A0A9P0NY07"/>
<dbReference type="PANTHER" id="PTHR12993">
    <property type="entry name" value="N-ACETYLGLUCOSAMINYL-PHOSPHATIDYLINOSITOL DE-N-ACETYLASE-RELATED"/>
    <property type="match status" value="1"/>
</dbReference>
<organism evidence="4 5">
    <name type="scientific">Acanthoscelides obtectus</name>
    <name type="common">Bean weevil</name>
    <name type="synonym">Bruchus obtectus</name>
    <dbReference type="NCBI Taxonomy" id="200917"/>
    <lineage>
        <taxon>Eukaryota</taxon>
        <taxon>Metazoa</taxon>
        <taxon>Ecdysozoa</taxon>
        <taxon>Arthropoda</taxon>
        <taxon>Hexapoda</taxon>
        <taxon>Insecta</taxon>
        <taxon>Pterygota</taxon>
        <taxon>Neoptera</taxon>
        <taxon>Endopterygota</taxon>
        <taxon>Coleoptera</taxon>
        <taxon>Polyphaga</taxon>
        <taxon>Cucujiformia</taxon>
        <taxon>Chrysomeloidea</taxon>
        <taxon>Chrysomelidae</taxon>
        <taxon>Bruchinae</taxon>
        <taxon>Bruchini</taxon>
        <taxon>Acanthoscelides</taxon>
    </lineage>
</organism>
<sequence>MYITFPDFNEIDHRLLLEDICEWSHNLFLRFFQYLVDTAGHLGIACILYVLLNILLYILIIRWGVVSFNRNARNFKRVLFVIAHPDDECMFFGPTILNYTRKENCTVYLMCLSTGKSYGMGSVRKNELYKSCQVLGIPQNHIMVHNHTLLPDAMDVRWPIDVVAELISKNIDSLGITALITFDRYGVSNHYNHCSIYYGIASLIFNEKIPKGCGIYVLESINVFRKYWSVLDIPISLILSRFRCLIMPLIQFETRLLENESSCISLGFCLRMHQFSFQLYMAQIQDRHVQVIAQLQVYEWF</sequence>
<protein>
    <recommendedName>
        <fullName evidence="2">N-acetylglucosaminylphosphatidylinositol deacetylase</fullName>
        <ecNumber evidence="2">3.5.1.89</ecNumber>
    </recommendedName>
</protein>
<dbReference type="GO" id="GO:0000225">
    <property type="term" value="F:N-acetylglucosaminylphosphatidylinositol deacetylase activity"/>
    <property type="evidence" value="ECO:0007669"/>
    <property type="project" value="UniProtKB-EC"/>
</dbReference>
<evidence type="ECO:0000313" key="5">
    <source>
        <dbReference type="Proteomes" id="UP001152888"/>
    </source>
</evidence>
<keyword evidence="3" id="KW-0472">Membrane</keyword>
<dbReference type="SUPFAM" id="SSF102588">
    <property type="entry name" value="LmbE-like"/>
    <property type="match status" value="1"/>
</dbReference>
<dbReference type="OrthoDB" id="440160at2759"/>
<reference evidence="4" key="1">
    <citation type="submission" date="2022-03" db="EMBL/GenBank/DDBJ databases">
        <authorList>
            <person name="Sayadi A."/>
        </authorList>
    </citation>
    <scope>NUCLEOTIDE SEQUENCE</scope>
</reference>
<evidence type="ECO:0000313" key="4">
    <source>
        <dbReference type="EMBL" id="CAH1957439.1"/>
    </source>
</evidence>
<dbReference type="Proteomes" id="UP001152888">
    <property type="component" value="Unassembled WGS sequence"/>
</dbReference>
<dbReference type="GO" id="GO:0005783">
    <property type="term" value="C:endoplasmic reticulum"/>
    <property type="evidence" value="ECO:0007669"/>
    <property type="project" value="TreeGrafter"/>
</dbReference>
<evidence type="ECO:0000256" key="2">
    <source>
        <dbReference type="ARBA" id="ARBA00012176"/>
    </source>
</evidence>
<dbReference type="InterPro" id="IPR024078">
    <property type="entry name" value="LmbE-like_dom_sf"/>
</dbReference>
<dbReference type="EMBL" id="CAKOFQ010006670">
    <property type="protein sequence ID" value="CAH1957439.1"/>
    <property type="molecule type" value="Genomic_DNA"/>
</dbReference>
<comment type="similarity">
    <text evidence="1">Belongs to the PIGL family.</text>
</comment>
<proteinExistence type="inferred from homology"/>
<dbReference type="InterPro" id="IPR003737">
    <property type="entry name" value="GlcNAc_PI_deacetylase-related"/>
</dbReference>
<name>A0A9P0NY07_ACAOB</name>
<evidence type="ECO:0000256" key="1">
    <source>
        <dbReference type="ARBA" id="ARBA00006066"/>
    </source>
</evidence>
<accession>A0A9P0NY07</accession>
<keyword evidence="3" id="KW-1133">Transmembrane helix</keyword>
<evidence type="ECO:0000256" key="3">
    <source>
        <dbReference type="SAM" id="Phobius"/>
    </source>
</evidence>
<dbReference type="Gene3D" id="3.40.50.10320">
    <property type="entry name" value="LmbE-like"/>
    <property type="match status" value="1"/>
</dbReference>
<dbReference type="EC" id="3.5.1.89" evidence="2"/>
<keyword evidence="5" id="KW-1185">Reference proteome</keyword>
<dbReference type="PANTHER" id="PTHR12993:SF11">
    <property type="entry name" value="N-ACETYLGLUCOSAMINYL-PHOSPHATIDYLINOSITOL DE-N-ACETYLASE"/>
    <property type="match status" value="1"/>
</dbReference>
<comment type="caution">
    <text evidence="4">The sequence shown here is derived from an EMBL/GenBank/DDBJ whole genome shotgun (WGS) entry which is preliminary data.</text>
</comment>
<feature type="transmembrane region" description="Helical" evidence="3">
    <location>
        <begin position="39"/>
        <end position="60"/>
    </location>
</feature>